<dbReference type="PANTHER" id="PTHR35185">
    <property type="entry name" value="SERINE/THREONINE-RICH PROTEIN ADG2-RELATED"/>
    <property type="match status" value="1"/>
</dbReference>
<protein>
    <recommendedName>
        <fullName evidence="4">Yeast cell wall synthesis Kre9/Knh1-like N-terminal domain-containing protein</fullName>
    </recommendedName>
</protein>
<dbReference type="OMA" id="SFDIYLV"/>
<dbReference type="STRING" id="1198029.A0A1U7LT58"/>
<name>A0A1U7LT58_NEOID</name>
<feature type="region of interest" description="Disordered" evidence="2">
    <location>
        <begin position="116"/>
        <end position="191"/>
    </location>
</feature>
<accession>A0A1U7LT58</accession>
<feature type="chain" id="PRO_5013182819" description="Yeast cell wall synthesis Kre9/Knh1-like N-terminal domain-containing protein" evidence="3">
    <location>
        <begin position="20"/>
        <end position="215"/>
    </location>
</feature>
<evidence type="ECO:0000256" key="2">
    <source>
        <dbReference type="SAM" id="MobiDB-lite"/>
    </source>
</evidence>
<dbReference type="Pfam" id="PF10342">
    <property type="entry name" value="Kre9_KNH"/>
    <property type="match status" value="1"/>
</dbReference>
<dbReference type="InterPro" id="IPR052479">
    <property type="entry name" value="GPI-anchor_Adhesion_Reg"/>
</dbReference>
<keyword evidence="1 3" id="KW-0732">Signal</keyword>
<dbReference type="EMBL" id="LXFE01000302">
    <property type="protein sequence ID" value="OLL25847.1"/>
    <property type="molecule type" value="Genomic_DNA"/>
</dbReference>
<dbReference type="InterPro" id="IPR018466">
    <property type="entry name" value="Kre9/Knh1-like_N"/>
</dbReference>
<proteinExistence type="predicted"/>
<organism evidence="5 6">
    <name type="scientific">Neolecta irregularis (strain DAH-3)</name>
    <dbReference type="NCBI Taxonomy" id="1198029"/>
    <lineage>
        <taxon>Eukaryota</taxon>
        <taxon>Fungi</taxon>
        <taxon>Dikarya</taxon>
        <taxon>Ascomycota</taxon>
        <taxon>Taphrinomycotina</taxon>
        <taxon>Neolectales</taxon>
        <taxon>Neolectaceae</taxon>
        <taxon>Neolecta</taxon>
    </lineage>
</organism>
<dbReference type="AlphaFoldDB" id="A0A1U7LT58"/>
<evidence type="ECO:0000313" key="6">
    <source>
        <dbReference type="Proteomes" id="UP000186594"/>
    </source>
</evidence>
<evidence type="ECO:0000256" key="3">
    <source>
        <dbReference type="SAM" id="SignalP"/>
    </source>
</evidence>
<dbReference type="Proteomes" id="UP000186594">
    <property type="component" value="Unassembled WGS sequence"/>
</dbReference>
<evidence type="ECO:0000313" key="5">
    <source>
        <dbReference type="EMBL" id="OLL25847.1"/>
    </source>
</evidence>
<feature type="signal peptide" evidence="3">
    <location>
        <begin position="1"/>
        <end position="19"/>
    </location>
</feature>
<sequence length="215" mass="21920">MHFTVSALVSLALTVAVSAVTITEPEQNAVIPTSGDFTVKWTTVNTDPSTADLFLAYNSGGLQQLKILASNVDLSKGKLSAKGTDLITGSFINIRFTAPNKPEQIYAESQHFTVTAGTAPTASQESTTITTIPVKAHSPTPGANKESSSTTASTGNPTSILESPTASSTLNPTVNNSASSNNTAPSRPLSKSAADANSCLLSGAVIAVVAVAAIL</sequence>
<feature type="compositionally biased region" description="Polar residues" evidence="2">
    <location>
        <begin position="145"/>
        <end position="170"/>
    </location>
</feature>
<feature type="domain" description="Yeast cell wall synthesis Kre9/Knh1-like N-terminal" evidence="4">
    <location>
        <begin position="25"/>
        <end position="114"/>
    </location>
</feature>
<dbReference type="PANTHER" id="PTHR35185:SF1">
    <property type="entry name" value="UPF0619 GPI-ANCHORED MEMBRANE PROTEIN C1322.10"/>
    <property type="match status" value="1"/>
</dbReference>
<keyword evidence="6" id="KW-1185">Reference proteome</keyword>
<evidence type="ECO:0000256" key="1">
    <source>
        <dbReference type="ARBA" id="ARBA00022729"/>
    </source>
</evidence>
<gene>
    <name evidence="5" type="ORF">NEOLI_003022</name>
</gene>
<feature type="compositionally biased region" description="Low complexity" evidence="2">
    <location>
        <begin position="171"/>
        <end position="186"/>
    </location>
</feature>
<comment type="caution">
    <text evidence="5">The sequence shown here is derived from an EMBL/GenBank/DDBJ whole genome shotgun (WGS) entry which is preliminary data.</text>
</comment>
<evidence type="ECO:0000259" key="4">
    <source>
        <dbReference type="Pfam" id="PF10342"/>
    </source>
</evidence>
<reference evidence="5 6" key="1">
    <citation type="submission" date="2016-04" db="EMBL/GenBank/DDBJ databases">
        <title>Evolutionary innovation and constraint leading to complex multicellularity in the Ascomycota.</title>
        <authorList>
            <person name="Cisse O."/>
            <person name="Nguyen A."/>
            <person name="Hewitt D.A."/>
            <person name="Jedd G."/>
            <person name="Stajich J.E."/>
        </authorList>
    </citation>
    <scope>NUCLEOTIDE SEQUENCE [LARGE SCALE GENOMIC DNA]</scope>
    <source>
        <strain evidence="5 6">DAH-3</strain>
    </source>
</reference>
<feature type="compositionally biased region" description="Polar residues" evidence="2">
    <location>
        <begin position="116"/>
        <end position="131"/>
    </location>
</feature>
<dbReference type="OrthoDB" id="5316007at2759"/>